<feature type="domain" description="Protein kinase" evidence="8">
    <location>
        <begin position="1"/>
        <end position="242"/>
    </location>
</feature>
<comment type="similarity">
    <text evidence="1">Belongs to the protein kinase superfamily. NEK Ser/Thr protein kinase family. NIMA subfamily.</text>
</comment>
<evidence type="ECO:0000256" key="6">
    <source>
        <dbReference type="ARBA" id="ARBA00022840"/>
    </source>
</evidence>
<keyword evidence="10" id="KW-1185">Reference proteome</keyword>
<dbReference type="GO" id="GO:0004674">
    <property type="term" value="F:protein serine/threonine kinase activity"/>
    <property type="evidence" value="ECO:0007669"/>
    <property type="project" value="UniProtKB-KW"/>
</dbReference>
<evidence type="ECO:0000256" key="3">
    <source>
        <dbReference type="ARBA" id="ARBA00022679"/>
    </source>
</evidence>
<dbReference type="InterPro" id="IPR017441">
    <property type="entry name" value="Protein_kinase_ATP_BS"/>
</dbReference>
<dbReference type="EC" id="2.7.11.1" evidence="2"/>
<dbReference type="PANTHER" id="PTHR43671">
    <property type="entry name" value="SERINE/THREONINE-PROTEIN KINASE NEK"/>
    <property type="match status" value="1"/>
</dbReference>
<evidence type="ECO:0000259" key="8">
    <source>
        <dbReference type="PROSITE" id="PS50011"/>
    </source>
</evidence>
<protein>
    <recommendedName>
        <fullName evidence="2">non-specific serine/threonine protein kinase</fullName>
        <ecNumber evidence="2">2.7.11.1</ecNumber>
    </recommendedName>
</protein>
<dbReference type="Proteomes" id="UP000199315">
    <property type="component" value="Unassembled WGS sequence"/>
</dbReference>
<evidence type="ECO:0000313" key="10">
    <source>
        <dbReference type="Proteomes" id="UP000199315"/>
    </source>
</evidence>
<dbReference type="PROSITE" id="PS00107">
    <property type="entry name" value="PROTEIN_KINASE_ATP"/>
    <property type="match status" value="1"/>
</dbReference>
<evidence type="ECO:0000256" key="2">
    <source>
        <dbReference type="ARBA" id="ARBA00012513"/>
    </source>
</evidence>
<sequence>MKGIIGSGYSGTVYLAEHIRLNSLRAIKKISKTHIMYQQFLKEAKLLKNLKHPGIPIIYDMEEDEESLYIIEEYVEGESLQAILLGQKTISKRKIVNYGIQICSIIEYLHTTRPYPVLYLDLKPQHVLICGNTVKLIDFGTAISLEESGQAEFSMGTPGYAAPEQYEADGVNEKADIYAIGAVLMHMAGAEAGGEQDDRASATGKAGSFSVQLKKIIRKAMETEPENRYSSVAELKKSLSSVRTGMDLEEQNSSLIIAVTGSQPRIGTTHLAVSLVSCLNRNGNRCIYEEQNSSGMLRALLERNPSVKERGGVCELADFTGIPEYGEAVVCRSGEYRMIVRDFGAFSEDREEEINRSDVILALLGTKEWELADAERMAAGLDGEKTRFFFSFGSRETVKDIAGSLGLRRVIRMPFYPDPFQKDRVAERMLTGLAAELEWIPEGRSRFRGVKRRERTGK</sequence>
<gene>
    <name evidence="9" type="ORF">SAMN05421730_1004107</name>
</gene>
<dbReference type="GO" id="GO:0005524">
    <property type="term" value="F:ATP binding"/>
    <property type="evidence" value="ECO:0007669"/>
    <property type="project" value="UniProtKB-UniRule"/>
</dbReference>
<dbReference type="RefSeq" id="WP_169823603.1">
    <property type="nucleotide sequence ID" value="NZ_FMKA01000004.1"/>
</dbReference>
<name>A0A1D3TRI0_9FIRM</name>
<proteinExistence type="inferred from homology"/>
<reference evidence="9 10" key="1">
    <citation type="submission" date="2016-09" db="EMBL/GenBank/DDBJ databases">
        <authorList>
            <person name="Capua I."/>
            <person name="De Benedictis P."/>
            <person name="Joannis T."/>
            <person name="Lombin L.H."/>
            <person name="Cattoli G."/>
        </authorList>
    </citation>
    <scope>NUCLEOTIDE SEQUENCE [LARGE SCALE GENOMIC DNA]</scope>
    <source>
        <strain evidence="9 10">GluBS11</strain>
    </source>
</reference>
<dbReference type="SUPFAM" id="SSF56112">
    <property type="entry name" value="Protein kinase-like (PK-like)"/>
    <property type="match status" value="1"/>
</dbReference>
<keyword evidence="5 9" id="KW-0418">Kinase</keyword>
<dbReference type="PROSITE" id="PS50011">
    <property type="entry name" value="PROTEIN_KINASE_DOM"/>
    <property type="match status" value="1"/>
</dbReference>
<accession>A0A1D3TRI0</accession>
<evidence type="ECO:0000256" key="1">
    <source>
        <dbReference type="ARBA" id="ARBA00010886"/>
    </source>
</evidence>
<dbReference type="AlphaFoldDB" id="A0A1D3TRI0"/>
<dbReference type="PANTHER" id="PTHR43671:SF13">
    <property type="entry name" value="SERINE_THREONINE-PROTEIN KINASE NEK2"/>
    <property type="match status" value="1"/>
</dbReference>
<feature type="binding site" evidence="7">
    <location>
        <position position="29"/>
    </location>
    <ligand>
        <name>ATP</name>
        <dbReference type="ChEBI" id="CHEBI:30616"/>
    </ligand>
</feature>
<keyword evidence="6 7" id="KW-0067">ATP-binding</keyword>
<evidence type="ECO:0000256" key="5">
    <source>
        <dbReference type="ARBA" id="ARBA00022777"/>
    </source>
</evidence>
<keyword evidence="3" id="KW-0808">Transferase</keyword>
<dbReference type="InterPro" id="IPR000719">
    <property type="entry name" value="Prot_kinase_dom"/>
</dbReference>
<dbReference type="InterPro" id="IPR050660">
    <property type="entry name" value="NEK_Ser/Thr_kinase"/>
</dbReference>
<dbReference type="CDD" id="cd14014">
    <property type="entry name" value="STKc_PknB_like"/>
    <property type="match status" value="1"/>
</dbReference>
<evidence type="ECO:0000256" key="7">
    <source>
        <dbReference type="PROSITE-ProRule" id="PRU10141"/>
    </source>
</evidence>
<organism evidence="9 10">
    <name type="scientific">Anaerobium acetethylicum</name>
    <dbReference type="NCBI Taxonomy" id="1619234"/>
    <lineage>
        <taxon>Bacteria</taxon>
        <taxon>Bacillati</taxon>
        <taxon>Bacillota</taxon>
        <taxon>Clostridia</taxon>
        <taxon>Lachnospirales</taxon>
        <taxon>Lachnospiraceae</taxon>
        <taxon>Anaerobium</taxon>
    </lineage>
</organism>
<evidence type="ECO:0000256" key="4">
    <source>
        <dbReference type="ARBA" id="ARBA00022741"/>
    </source>
</evidence>
<keyword evidence="9" id="KW-0723">Serine/threonine-protein kinase</keyword>
<dbReference type="Pfam" id="PF00069">
    <property type="entry name" value="Pkinase"/>
    <property type="match status" value="1"/>
</dbReference>
<evidence type="ECO:0000313" key="9">
    <source>
        <dbReference type="EMBL" id="SCP96331.1"/>
    </source>
</evidence>
<keyword evidence="4 7" id="KW-0547">Nucleotide-binding</keyword>
<dbReference type="Gene3D" id="1.10.510.10">
    <property type="entry name" value="Transferase(Phosphotransferase) domain 1"/>
    <property type="match status" value="1"/>
</dbReference>
<dbReference type="STRING" id="1619234.SAMN05421730_1004107"/>
<dbReference type="InterPro" id="IPR011009">
    <property type="entry name" value="Kinase-like_dom_sf"/>
</dbReference>
<dbReference type="EMBL" id="FMKA01000004">
    <property type="protein sequence ID" value="SCP96331.1"/>
    <property type="molecule type" value="Genomic_DNA"/>
</dbReference>